<dbReference type="PANTHER" id="PTHR10288">
    <property type="entry name" value="KH DOMAIN CONTAINING RNA BINDING PROTEIN"/>
    <property type="match status" value="1"/>
</dbReference>
<feature type="domain" description="K Homology" evidence="6">
    <location>
        <begin position="600"/>
        <end position="666"/>
    </location>
</feature>
<keyword evidence="1" id="KW-0677">Repeat</keyword>
<dbReference type="PROSITE" id="PS50084">
    <property type="entry name" value="KH_TYPE_1"/>
    <property type="match status" value="8"/>
</dbReference>
<dbReference type="CDD" id="cd22449">
    <property type="entry name" value="KH-I_ScSCP160_rpt4"/>
    <property type="match status" value="1"/>
</dbReference>
<dbReference type="CDD" id="cd22408">
    <property type="entry name" value="KH-I_Vigilin_rpt4"/>
    <property type="match status" value="1"/>
</dbReference>
<proteinExistence type="predicted"/>
<dbReference type="GO" id="GO:0003723">
    <property type="term" value="F:RNA binding"/>
    <property type="evidence" value="ECO:0007669"/>
    <property type="project" value="UniProtKB-UniRule"/>
</dbReference>
<dbReference type="Pfam" id="PF00013">
    <property type="entry name" value="KH_1"/>
    <property type="match status" value="6"/>
</dbReference>
<dbReference type="CDD" id="cd22448">
    <property type="entry name" value="KH-I_ScSCP160_rpt3"/>
    <property type="match status" value="1"/>
</dbReference>
<organism evidence="7 8">
    <name type="scientific">Saitoella complicata (strain BCRC 22490 / CBS 7301 / JCM 7358 / NBRC 10748 / NRRL Y-17804)</name>
    <dbReference type="NCBI Taxonomy" id="698492"/>
    <lineage>
        <taxon>Eukaryota</taxon>
        <taxon>Fungi</taxon>
        <taxon>Dikarya</taxon>
        <taxon>Ascomycota</taxon>
        <taxon>Taphrinomycotina</taxon>
        <taxon>Taphrinomycotina incertae sedis</taxon>
        <taxon>Saitoella</taxon>
    </lineage>
</organism>
<dbReference type="InterPro" id="IPR004087">
    <property type="entry name" value="KH_dom"/>
</dbReference>
<feature type="compositionally biased region" description="Basic and acidic residues" evidence="5">
    <location>
        <begin position="1110"/>
        <end position="1121"/>
    </location>
</feature>
<dbReference type="STRING" id="698492.A0A0E9NCJ3"/>
<evidence type="ECO:0000313" key="7">
    <source>
        <dbReference type="EMBL" id="GAO47518.1"/>
    </source>
</evidence>
<keyword evidence="4" id="KW-0175">Coiled coil</keyword>
<keyword evidence="2 3" id="KW-0694">RNA-binding</keyword>
<feature type="domain" description="K Homology" evidence="6">
    <location>
        <begin position="369"/>
        <end position="431"/>
    </location>
</feature>
<feature type="domain" description="K Homology" evidence="6">
    <location>
        <begin position="742"/>
        <end position="822"/>
    </location>
</feature>
<reference evidence="7 8" key="1">
    <citation type="journal article" date="2011" name="J. Gen. Appl. Microbiol.">
        <title>Draft genome sequencing of the enigmatic yeast Saitoella complicata.</title>
        <authorList>
            <person name="Nishida H."/>
            <person name="Hamamoto M."/>
            <person name="Sugiyama J."/>
        </authorList>
    </citation>
    <scope>NUCLEOTIDE SEQUENCE [LARGE SCALE GENOMIC DNA]</scope>
    <source>
        <strain evidence="7 8">NRRL Y-17804</strain>
    </source>
</reference>
<dbReference type="AlphaFoldDB" id="A0A0E9NCJ3"/>
<evidence type="ECO:0000256" key="1">
    <source>
        <dbReference type="ARBA" id="ARBA00022737"/>
    </source>
</evidence>
<keyword evidence="8" id="KW-1185">Reference proteome</keyword>
<feature type="domain" description="K Homology" evidence="6">
    <location>
        <begin position="1061"/>
        <end position="1173"/>
    </location>
</feature>
<feature type="domain" description="K Homology" evidence="6">
    <location>
        <begin position="1178"/>
        <end position="1245"/>
    </location>
</feature>
<evidence type="ECO:0000256" key="4">
    <source>
        <dbReference type="SAM" id="Coils"/>
    </source>
</evidence>
<feature type="region of interest" description="Disordered" evidence="5">
    <location>
        <begin position="1095"/>
        <end position="1129"/>
    </location>
</feature>
<feature type="domain" description="K Homology" evidence="6">
    <location>
        <begin position="907"/>
        <end position="984"/>
    </location>
</feature>
<reference evidence="7 8" key="2">
    <citation type="journal article" date="2014" name="J. Gen. Appl. Microbiol.">
        <title>The early diverging ascomycetous budding yeast Saitoella complicata has three histone deacetylases belonging to the Clr6, Hos2, and Rpd3 lineages.</title>
        <authorList>
            <person name="Nishida H."/>
            <person name="Matsumoto T."/>
            <person name="Kondo S."/>
            <person name="Hamamoto M."/>
            <person name="Yoshikawa H."/>
        </authorList>
    </citation>
    <scope>NUCLEOTIDE SEQUENCE [LARGE SCALE GENOMIC DNA]</scope>
    <source>
        <strain evidence="7 8">NRRL Y-17804</strain>
    </source>
</reference>
<evidence type="ECO:0000259" key="6">
    <source>
        <dbReference type="SMART" id="SM00322"/>
    </source>
</evidence>
<dbReference type="Proteomes" id="UP000033140">
    <property type="component" value="Unassembled WGS sequence"/>
</dbReference>
<dbReference type="Pfam" id="PF22952">
    <property type="entry name" value="KH_11"/>
    <property type="match status" value="1"/>
</dbReference>
<evidence type="ECO:0000256" key="2">
    <source>
        <dbReference type="ARBA" id="ARBA00022884"/>
    </source>
</evidence>
<dbReference type="InterPro" id="IPR057778">
    <property type="entry name" value="KH_Vigilin_N"/>
</dbReference>
<comment type="caution">
    <text evidence="7">The sequence shown here is derived from an EMBL/GenBank/DDBJ whole genome shotgun (WGS) entry which is preliminary data.</text>
</comment>
<feature type="domain" description="K Homology" evidence="6">
    <location>
        <begin position="988"/>
        <end position="1060"/>
    </location>
</feature>
<feature type="compositionally biased region" description="Polar residues" evidence="5">
    <location>
        <begin position="1"/>
        <end position="44"/>
    </location>
</feature>
<reference evidence="7 8" key="3">
    <citation type="journal article" date="2015" name="Genome Announc.">
        <title>Draft Genome Sequence of the Archiascomycetous Yeast Saitoella complicata.</title>
        <authorList>
            <person name="Yamauchi K."/>
            <person name="Kondo S."/>
            <person name="Hamamoto M."/>
            <person name="Takahashi Y."/>
            <person name="Ogura Y."/>
            <person name="Hayashi T."/>
            <person name="Nishida H."/>
        </authorList>
    </citation>
    <scope>NUCLEOTIDE SEQUENCE [LARGE SCALE GENOMIC DNA]</scope>
    <source>
        <strain evidence="7 8">NRRL Y-17804</strain>
    </source>
</reference>
<dbReference type="OMA" id="DHAGQQV"/>
<protein>
    <recommendedName>
        <fullName evidence="6">K Homology domain-containing protein</fullName>
    </recommendedName>
</protein>
<dbReference type="InterPro" id="IPR004088">
    <property type="entry name" value="KH_dom_type_1"/>
</dbReference>
<feature type="compositionally biased region" description="Low complexity" evidence="5">
    <location>
        <begin position="45"/>
        <end position="55"/>
    </location>
</feature>
<feature type="region of interest" description="Disordered" evidence="5">
    <location>
        <begin position="1026"/>
        <end position="1046"/>
    </location>
</feature>
<feature type="domain" description="K Homology" evidence="6">
    <location>
        <begin position="827"/>
        <end position="903"/>
    </location>
</feature>
<evidence type="ECO:0000313" key="8">
    <source>
        <dbReference type="Proteomes" id="UP000033140"/>
    </source>
</evidence>
<name>A0A0E9NCJ3_SAICN</name>
<evidence type="ECO:0000256" key="3">
    <source>
        <dbReference type="PROSITE-ProRule" id="PRU00117"/>
    </source>
</evidence>
<accession>A0A0E9NCJ3</accession>
<dbReference type="Pfam" id="PF24668">
    <property type="entry name" value="KH_Vigilin"/>
    <property type="match status" value="1"/>
</dbReference>
<dbReference type="EMBL" id="BACD03000009">
    <property type="protein sequence ID" value="GAO47518.1"/>
    <property type="molecule type" value="Genomic_DNA"/>
</dbReference>
<dbReference type="InterPro" id="IPR036612">
    <property type="entry name" value="KH_dom_type_1_sf"/>
</dbReference>
<feature type="domain" description="K Homology" evidence="6">
    <location>
        <begin position="217"/>
        <end position="297"/>
    </location>
</feature>
<evidence type="ECO:0000256" key="5">
    <source>
        <dbReference type="SAM" id="MobiDB-lite"/>
    </source>
</evidence>
<dbReference type="CDD" id="cd22450">
    <property type="entry name" value="KH-I_ScSCP160_rpt5"/>
    <property type="match status" value="1"/>
</dbReference>
<sequence length="1254" mass="136305">MSDSTHPTTDSTVGDDNSFFDTNGPALTSETSQDAASDSSQELSAAQKLAQAHATAAEEIAAVENPDVGATLGDDAENAEAPIEEAQAQRKPKKENIDLASEELFPSLGSAPSAAKAPLWGAGAPKAAAPVVKSAPTASGITVERVTLEPNQLALRPNFGTFTQSKIPAVAAQVMTRTKARIEISTARKTGQTTFLIRGSPEVVSKAKRELMKEVAAKIKTIVKVPSRVRRFIIGAKGATLREIETKTGAHVQLPKREETDAQEHEDSEEEVMVDVTVEGDFDGVRLAKEEIEKIVDERTQNITARVAGIDAAFLPMIQAKISELEQGDLKIRTTVVDDKATVILSGDKKIVNPTKAQIEEIYAELQRNTTAVNLPVPARKHRFLTGKVQSILESTGCAVVLPQDGSDNVTVRGPSAQLGQGIEAMMNIVNEVVLDALDITGAHPNAERGAQRHASDVGKFLVKSGEMASIEKDFGVQVQVQEANGRVVFEIAGAQEGEVKRARRELVNAVNALQPYRFAYVEVDPLVRRHVQGTKNKNVQKAKQEQGIEVFFGEGEDALVALVHAGKEGDSEFLDREVVGQRLGAVKAEFEQAAGDAKDFVTKEIQAEVKFHKIIVGPKGTTLNAITGGPDAPIVVKIGNDETISIRGPSKEVDRVAKEILDLVEEAKTNEVLNSYTQSFDFPAKFSKNLIGKAGANITKLREELGVKIEVDEGKVEIQGMKKNVEEAKARVLSLAERLEDETIYRLAIPFKYHRALIGQAGKFVKRLEEKYTVRINFPRDNDEEGEQQFTDRPASKDEIVVKGGKKTAGQARDELMELYEYEKEHGFTETVNVPARAISRIVGREGAKINELKDETDTRIDIDHAAANANGGDENATVAIVIRGTKAGVTTAKKAIQEIAEEIEHQVEETIQIPSKYHRTLIGSGGNNLRDIVVKAGGPDDRVALARMVRFPRAGSTDDNINVKGDRALVDKVIAEFQKIVKDLEERVTIEVDIAAEKHRVVIGRAGAARRDLETRFNVSIDVPRQKKDGTPGSGGIKVTGKQEDVEKAQEEILNMTKGADSVVVVVPRALHRHVADGGNFIRQLRSQYNVSVDHGRVQLPKPASKPKAKETNGDAPRIDDEDAAAPSKGYAWEVVDEGADEEAGEDIPWNLRGEEANIEKAKEAIEKQIEAVKGQQFTGYLVVPAHKHRFIVGQGGSRIQQIRAETGSRVDVPRAKGDEVVVIKGGKDNIEKARQMILEATTAPGTPRERR</sequence>
<gene>
    <name evidence="7" type="ORF">G7K_1723-t1</name>
</gene>
<dbReference type="Gene3D" id="3.30.1370.10">
    <property type="entry name" value="K Homology domain, type 1"/>
    <property type="match status" value="10"/>
</dbReference>
<feature type="coiled-coil region" evidence="4">
    <location>
        <begin position="712"/>
        <end position="743"/>
    </location>
</feature>
<dbReference type="SMART" id="SM00322">
    <property type="entry name" value="KH"/>
    <property type="match status" value="11"/>
</dbReference>
<dbReference type="SUPFAM" id="SSF54791">
    <property type="entry name" value="Eukaryotic type KH-domain (KH-domain type I)"/>
    <property type="match status" value="8"/>
</dbReference>
<dbReference type="InterPro" id="IPR054548">
    <property type="entry name" value="SCP160-like_KH"/>
</dbReference>
<feature type="domain" description="K Homology" evidence="6">
    <location>
        <begin position="675"/>
        <end position="738"/>
    </location>
</feature>
<feature type="domain" description="K Homology" evidence="6">
    <location>
        <begin position="140"/>
        <end position="216"/>
    </location>
</feature>
<feature type="region of interest" description="Disordered" evidence="5">
    <location>
        <begin position="1"/>
        <end position="55"/>
    </location>
</feature>